<accession>A0A816VMN1</accession>
<organism evidence="1 2">
    <name type="scientific">Rotaria magnacalcarata</name>
    <dbReference type="NCBI Taxonomy" id="392030"/>
    <lineage>
        <taxon>Eukaryota</taxon>
        <taxon>Metazoa</taxon>
        <taxon>Spiralia</taxon>
        <taxon>Gnathifera</taxon>
        <taxon>Rotifera</taxon>
        <taxon>Eurotatoria</taxon>
        <taxon>Bdelloidea</taxon>
        <taxon>Philodinida</taxon>
        <taxon>Philodinidae</taxon>
        <taxon>Rotaria</taxon>
    </lineage>
</organism>
<protein>
    <submittedName>
        <fullName evidence="1">Uncharacterized protein</fullName>
    </submittedName>
</protein>
<dbReference type="EMBL" id="CAJNRF010010787">
    <property type="protein sequence ID" value="CAF2124862.1"/>
    <property type="molecule type" value="Genomic_DNA"/>
</dbReference>
<proteinExistence type="predicted"/>
<dbReference type="AlphaFoldDB" id="A0A816VMN1"/>
<dbReference type="Proteomes" id="UP000663856">
    <property type="component" value="Unassembled WGS sequence"/>
</dbReference>
<comment type="caution">
    <text evidence="1">The sequence shown here is derived from an EMBL/GenBank/DDBJ whole genome shotgun (WGS) entry which is preliminary data.</text>
</comment>
<sequence length="18" mass="2078">MWGQKKCSVLEGFARIPQ</sequence>
<feature type="non-terminal residue" evidence="1">
    <location>
        <position position="18"/>
    </location>
</feature>
<evidence type="ECO:0000313" key="2">
    <source>
        <dbReference type="Proteomes" id="UP000663856"/>
    </source>
</evidence>
<name>A0A816VMN1_9BILA</name>
<gene>
    <name evidence="1" type="ORF">WKI299_LOCUS25135</name>
</gene>
<reference evidence="1" key="1">
    <citation type="submission" date="2021-02" db="EMBL/GenBank/DDBJ databases">
        <authorList>
            <person name="Nowell W R."/>
        </authorList>
    </citation>
    <scope>NUCLEOTIDE SEQUENCE</scope>
</reference>
<evidence type="ECO:0000313" key="1">
    <source>
        <dbReference type="EMBL" id="CAF2124862.1"/>
    </source>
</evidence>